<dbReference type="InterPro" id="IPR005181">
    <property type="entry name" value="SASA"/>
</dbReference>
<reference evidence="3 4" key="1">
    <citation type="submission" date="2014-07" db="EMBL/GenBank/DDBJ databases">
        <title>Genome of Chryseobacterium soli DSM 19298.</title>
        <authorList>
            <person name="Stropko S.J."/>
            <person name="Pipes S.E."/>
            <person name="Newman J."/>
        </authorList>
    </citation>
    <scope>NUCLEOTIDE SEQUENCE [LARGE SCALE GENOMIC DNA]</scope>
    <source>
        <strain evidence="3 4">DSM 19298</strain>
    </source>
</reference>
<comment type="caution">
    <text evidence="3">The sequence shown here is derived from an EMBL/GenBank/DDBJ whole genome shotgun (WGS) entry which is preliminary data.</text>
</comment>
<sequence length="281" mass="32032">MIHSFLMIGQSNMAGRGFLKEVPPIYDEKIKMLRNGRWQMMAEPVNPDRSTSGISLAATFASSWRLFHNQQDDIALIPCADGGTSLEDWSVEGALFQNAVLQAKAAQKISTLRGILWHQGENDSNGEKYRLYGEKLALIIKTLREELNVPDIPLIIGGLGDFLQDGMYGQYFSEYHEVNKALIKFAEDHDHCYFVSAKGLTANPDNIHFNAISQRKFGIRYFKAFQQKTHILESLPDEDQMIETIYNRPLTKNEKIEQLQYQFVMGVVTANEFQDQIVLIH</sequence>
<dbReference type="InterPro" id="IPR036514">
    <property type="entry name" value="SGNH_hydro_sf"/>
</dbReference>
<dbReference type="STRING" id="445961.IW15_07965"/>
<evidence type="ECO:0000256" key="1">
    <source>
        <dbReference type="ARBA" id="ARBA00022801"/>
    </source>
</evidence>
<dbReference type="GO" id="GO:0016788">
    <property type="term" value="F:hydrolase activity, acting on ester bonds"/>
    <property type="evidence" value="ECO:0007669"/>
    <property type="project" value="UniProtKB-ARBA"/>
</dbReference>
<dbReference type="PANTHER" id="PTHR31988:SF19">
    <property type="entry name" value="9-O-ACETYL-N-ACETYLNEURAMINIC ACID DEACETYLASE-RELATED"/>
    <property type="match status" value="1"/>
</dbReference>
<dbReference type="Gene3D" id="3.40.50.1110">
    <property type="entry name" value="SGNH hydrolase"/>
    <property type="match status" value="1"/>
</dbReference>
<protein>
    <submittedName>
        <fullName evidence="3">Acetyl xylan esterase</fullName>
    </submittedName>
</protein>
<gene>
    <name evidence="3" type="ORF">IW15_07965</name>
</gene>
<keyword evidence="1" id="KW-0378">Hydrolase</keyword>
<name>A0A086A7R1_9FLAO</name>
<accession>A0A086A7R1</accession>
<evidence type="ECO:0000313" key="3">
    <source>
        <dbReference type="EMBL" id="KFF12725.1"/>
    </source>
</evidence>
<dbReference type="Proteomes" id="UP000028705">
    <property type="component" value="Unassembled WGS sequence"/>
</dbReference>
<dbReference type="AlphaFoldDB" id="A0A086A7R1"/>
<evidence type="ECO:0000313" key="4">
    <source>
        <dbReference type="Proteomes" id="UP000028705"/>
    </source>
</evidence>
<dbReference type="eggNOG" id="COG3317">
    <property type="taxonomic scope" value="Bacteria"/>
</dbReference>
<dbReference type="Pfam" id="PF03629">
    <property type="entry name" value="SASA"/>
    <property type="match status" value="1"/>
</dbReference>
<feature type="domain" description="Sialate O-acetylesterase" evidence="2">
    <location>
        <begin position="3"/>
        <end position="226"/>
    </location>
</feature>
<keyword evidence="4" id="KW-1185">Reference proteome</keyword>
<dbReference type="InterPro" id="IPR052940">
    <property type="entry name" value="Carb_Esterase_6"/>
</dbReference>
<organism evidence="3 4">
    <name type="scientific">Chryseobacterium soli</name>
    <dbReference type="NCBI Taxonomy" id="445961"/>
    <lineage>
        <taxon>Bacteria</taxon>
        <taxon>Pseudomonadati</taxon>
        <taxon>Bacteroidota</taxon>
        <taxon>Flavobacteriia</taxon>
        <taxon>Flavobacteriales</taxon>
        <taxon>Weeksellaceae</taxon>
        <taxon>Chryseobacterium group</taxon>
        <taxon>Chryseobacterium</taxon>
    </lineage>
</organism>
<proteinExistence type="predicted"/>
<dbReference type="PANTHER" id="PTHR31988">
    <property type="entry name" value="ESTERASE, PUTATIVE (DUF303)-RELATED"/>
    <property type="match status" value="1"/>
</dbReference>
<dbReference type="EMBL" id="JPRH01000003">
    <property type="protein sequence ID" value="KFF12725.1"/>
    <property type="molecule type" value="Genomic_DNA"/>
</dbReference>
<evidence type="ECO:0000259" key="2">
    <source>
        <dbReference type="Pfam" id="PF03629"/>
    </source>
</evidence>
<dbReference type="RefSeq" id="WP_034710415.1">
    <property type="nucleotide sequence ID" value="NZ_JPRH01000003.1"/>
</dbReference>
<dbReference type="OrthoDB" id="9795554at2"/>
<dbReference type="SUPFAM" id="SSF52266">
    <property type="entry name" value="SGNH hydrolase"/>
    <property type="match status" value="1"/>
</dbReference>